<dbReference type="EMBL" id="CP024923">
    <property type="protein sequence ID" value="ATY30895.1"/>
    <property type="molecule type" value="Genomic_DNA"/>
</dbReference>
<keyword evidence="3" id="KW-1185">Reference proteome</keyword>
<protein>
    <submittedName>
        <fullName evidence="2">Uncharacterized protein</fullName>
    </submittedName>
</protein>
<accession>A0A2K8MAJ2</accession>
<gene>
    <name evidence="2" type="ORF">CVN68_01930</name>
</gene>
<dbReference type="AlphaFoldDB" id="A0A2K8MAJ2"/>
<proteinExistence type="predicted"/>
<sequence>MFNQFDGRRNMMLETAFESDFEGLVESDFEFDTEDYGESFDESFDEAARPKFRPRPGRGGARPGLKLPPRGNAVPRPAPSGYATKAELTATAKRLDDRIHATSAALKAVDTRARAAEREIGSMGAALRKEIALRKRETAELKKGLDESRQIAMILPLIGGGNDKFSKILPVLLHGGGFSGATTTTADSNASMMTTMMMAIALTA</sequence>
<evidence type="ECO:0000313" key="2">
    <source>
        <dbReference type="EMBL" id="ATY30895.1"/>
    </source>
</evidence>
<reference evidence="2 3" key="1">
    <citation type="submission" date="2017-11" db="EMBL/GenBank/DDBJ databases">
        <title>Complete genome sequence of Sphingomonas sp. Strain Cra20, a psychrotolerant potential plant growth promoting rhizobacteria.</title>
        <authorList>
            <person name="Luo Y."/>
        </authorList>
    </citation>
    <scope>NUCLEOTIDE SEQUENCE [LARGE SCALE GENOMIC DNA]</scope>
    <source>
        <strain evidence="2 3">Cra20</strain>
    </source>
</reference>
<organism evidence="2 3">
    <name type="scientific">Sphingomonas psychrotolerans</name>
    <dbReference type="NCBI Taxonomy" id="1327635"/>
    <lineage>
        <taxon>Bacteria</taxon>
        <taxon>Pseudomonadati</taxon>
        <taxon>Pseudomonadota</taxon>
        <taxon>Alphaproteobacteria</taxon>
        <taxon>Sphingomonadales</taxon>
        <taxon>Sphingomonadaceae</taxon>
        <taxon>Sphingomonas</taxon>
    </lineage>
</organism>
<evidence type="ECO:0000313" key="3">
    <source>
        <dbReference type="Proteomes" id="UP000229081"/>
    </source>
</evidence>
<dbReference type="KEGG" id="sphc:CVN68_01930"/>
<feature type="region of interest" description="Disordered" evidence="1">
    <location>
        <begin position="40"/>
        <end position="81"/>
    </location>
</feature>
<dbReference type="Proteomes" id="UP000229081">
    <property type="component" value="Chromosome"/>
</dbReference>
<evidence type="ECO:0000256" key="1">
    <source>
        <dbReference type="SAM" id="MobiDB-lite"/>
    </source>
</evidence>
<name>A0A2K8MAJ2_9SPHN</name>